<sequence>MKYDVVILTDSRYLNPDIDNIYVSNVILEDQLIIQAFQKEGLSVTRKAWDDREFDWKSSRVALFRATWDYFDRFDEFFDWFQKTKEKTQFINSATLIQWNIDKHYFQNLSSKGVNIPRTLFIEKASNLTLEEAIRRAKEQFSFSSSEFILKPCIAGGARHTYRFEVKQANELENTFQKLIAEEAMMLQEFQRNIVSEGEMSLMLFDGAYSHAVLKIAKPGDFRVQDDYGGSVHDYQPSFEEIEFAKKVVEACPELPTYARVDIFRDNDGNWALAELEIFEPELWFRNRPEAAELLVKIIKSKMAHEEVS</sequence>
<protein>
    <submittedName>
        <fullName evidence="2">Glutathione synthetase-like protein</fullName>
    </submittedName>
</protein>
<dbReference type="SUPFAM" id="SSF56059">
    <property type="entry name" value="Glutathione synthetase ATP-binding domain-like"/>
    <property type="match status" value="1"/>
</dbReference>
<comment type="caution">
    <text evidence="2">The sequence shown here is derived from an EMBL/GenBank/DDBJ whole genome shotgun (WGS) entry which is preliminary data.</text>
</comment>
<dbReference type="InterPro" id="IPR053191">
    <property type="entry name" value="DcsG_Biosynth_Enzyme"/>
</dbReference>
<proteinExistence type="predicted"/>
<feature type="domain" description="Prokaryotic glutathione synthetase ATP-binding" evidence="1">
    <location>
        <begin position="139"/>
        <end position="249"/>
    </location>
</feature>
<dbReference type="PANTHER" id="PTHR39217:SF1">
    <property type="entry name" value="GLUTATHIONE SYNTHETASE"/>
    <property type="match status" value="1"/>
</dbReference>
<evidence type="ECO:0000313" key="2">
    <source>
        <dbReference type="EMBL" id="PRX54756.1"/>
    </source>
</evidence>
<dbReference type="AlphaFoldDB" id="A0A2T0MB83"/>
<dbReference type="RefSeq" id="WP_106146128.1">
    <property type="nucleotide sequence ID" value="NZ_PVYX01000002.1"/>
</dbReference>
<accession>A0A2T0MB83</accession>
<dbReference type="Gene3D" id="3.30.1490.20">
    <property type="entry name" value="ATP-grasp fold, A domain"/>
    <property type="match status" value="1"/>
</dbReference>
<evidence type="ECO:0000313" key="3">
    <source>
        <dbReference type="Proteomes" id="UP000237640"/>
    </source>
</evidence>
<dbReference type="GO" id="GO:0004363">
    <property type="term" value="F:glutathione synthase activity"/>
    <property type="evidence" value="ECO:0007669"/>
    <property type="project" value="InterPro"/>
</dbReference>
<evidence type="ECO:0000259" key="1">
    <source>
        <dbReference type="Pfam" id="PF02955"/>
    </source>
</evidence>
<dbReference type="Gene3D" id="3.30.470.20">
    <property type="entry name" value="ATP-grasp fold, B domain"/>
    <property type="match status" value="1"/>
</dbReference>
<dbReference type="EMBL" id="PVYX01000002">
    <property type="protein sequence ID" value="PRX54756.1"/>
    <property type="molecule type" value="Genomic_DNA"/>
</dbReference>
<dbReference type="Proteomes" id="UP000237640">
    <property type="component" value="Unassembled WGS sequence"/>
</dbReference>
<dbReference type="GO" id="GO:0005524">
    <property type="term" value="F:ATP binding"/>
    <property type="evidence" value="ECO:0007669"/>
    <property type="project" value="InterPro"/>
</dbReference>
<dbReference type="PANTHER" id="PTHR39217">
    <property type="match status" value="1"/>
</dbReference>
<keyword evidence="3" id="KW-1185">Reference proteome</keyword>
<name>A0A2T0MB83_9FLAO</name>
<dbReference type="InterPro" id="IPR004218">
    <property type="entry name" value="GSHS_ATP-bd"/>
</dbReference>
<gene>
    <name evidence="2" type="ORF">CLV81_3160</name>
</gene>
<dbReference type="OrthoDB" id="3373978at2"/>
<reference evidence="2 3" key="1">
    <citation type="submission" date="2018-03" db="EMBL/GenBank/DDBJ databases">
        <title>Genomic Encyclopedia of Archaeal and Bacterial Type Strains, Phase II (KMG-II): from individual species to whole genera.</title>
        <authorList>
            <person name="Goeker M."/>
        </authorList>
    </citation>
    <scope>NUCLEOTIDE SEQUENCE [LARGE SCALE GENOMIC DNA]</scope>
    <source>
        <strain evidence="2 3">DSM 25027</strain>
    </source>
</reference>
<dbReference type="Pfam" id="PF02955">
    <property type="entry name" value="GSH-S_ATP"/>
    <property type="match status" value="1"/>
</dbReference>
<dbReference type="InterPro" id="IPR013815">
    <property type="entry name" value="ATP_grasp_subdomain_1"/>
</dbReference>
<organism evidence="2 3">
    <name type="scientific">Flagellimonas meridianipacifica</name>
    <dbReference type="NCBI Taxonomy" id="1080225"/>
    <lineage>
        <taxon>Bacteria</taxon>
        <taxon>Pseudomonadati</taxon>
        <taxon>Bacteroidota</taxon>
        <taxon>Flavobacteriia</taxon>
        <taxon>Flavobacteriales</taxon>
        <taxon>Flavobacteriaceae</taxon>
        <taxon>Flagellimonas</taxon>
    </lineage>
</organism>